<dbReference type="InterPro" id="IPR000959">
    <property type="entry name" value="POLO_box_dom"/>
</dbReference>
<dbReference type="Proteomes" id="UP001470230">
    <property type="component" value="Unassembled WGS sequence"/>
</dbReference>
<keyword evidence="1" id="KW-0723">Serine/threonine-protein kinase</keyword>
<reference evidence="9 10" key="1">
    <citation type="submission" date="2024-04" db="EMBL/GenBank/DDBJ databases">
        <title>Tritrichomonas musculus Genome.</title>
        <authorList>
            <person name="Alves-Ferreira E."/>
            <person name="Grigg M."/>
            <person name="Lorenzi H."/>
            <person name="Galac M."/>
        </authorList>
    </citation>
    <scope>NUCLEOTIDE SEQUENCE [LARGE SCALE GENOMIC DNA]</scope>
    <source>
        <strain evidence="9 10">EAF2021</strain>
    </source>
</reference>
<dbReference type="SUPFAM" id="SSF56112">
    <property type="entry name" value="Protein kinase-like (PK-like)"/>
    <property type="match status" value="1"/>
</dbReference>
<dbReference type="InterPro" id="IPR033695">
    <property type="entry name" value="POLO_box_2"/>
</dbReference>
<dbReference type="PROSITE" id="PS00107">
    <property type="entry name" value="PROTEIN_KINASE_ATP"/>
    <property type="match status" value="1"/>
</dbReference>
<dbReference type="Pfam" id="PF00659">
    <property type="entry name" value="POLO_box"/>
    <property type="match status" value="1"/>
</dbReference>
<dbReference type="InterPro" id="IPR036947">
    <property type="entry name" value="POLO_box_dom_sf"/>
</dbReference>
<protein>
    <recommendedName>
        <fullName evidence="8">Protein kinase domain-containing protein</fullName>
    </recommendedName>
</protein>
<dbReference type="CDD" id="cd13117">
    <property type="entry name" value="POLO_box_2"/>
    <property type="match status" value="1"/>
</dbReference>
<feature type="compositionally biased region" description="Low complexity" evidence="7">
    <location>
        <begin position="510"/>
        <end position="525"/>
    </location>
</feature>
<dbReference type="SMART" id="SM00220">
    <property type="entry name" value="S_TKc"/>
    <property type="match status" value="1"/>
</dbReference>
<feature type="binding site" evidence="6">
    <location>
        <position position="53"/>
    </location>
    <ligand>
        <name>ATP</name>
        <dbReference type="ChEBI" id="CHEBI:30616"/>
    </ligand>
</feature>
<evidence type="ECO:0000256" key="2">
    <source>
        <dbReference type="ARBA" id="ARBA00022679"/>
    </source>
</evidence>
<feature type="compositionally biased region" description="Polar residues" evidence="7">
    <location>
        <begin position="492"/>
        <end position="509"/>
    </location>
</feature>
<keyword evidence="2" id="KW-0808">Transferase</keyword>
<proteinExistence type="predicted"/>
<feature type="compositionally biased region" description="Polar residues" evidence="7">
    <location>
        <begin position="526"/>
        <end position="535"/>
    </location>
</feature>
<name>A0ABR2L5N4_9EUKA</name>
<evidence type="ECO:0000259" key="8">
    <source>
        <dbReference type="PROSITE" id="PS50011"/>
    </source>
</evidence>
<keyword evidence="5 6" id="KW-0067">ATP-binding</keyword>
<evidence type="ECO:0000313" key="9">
    <source>
        <dbReference type="EMBL" id="KAK8897545.1"/>
    </source>
</evidence>
<dbReference type="InterPro" id="IPR011009">
    <property type="entry name" value="Kinase-like_dom_sf"/>
</dbReference>
<comment type="caution">
    <text evidence="9">The sequence shown here is derived from an EMBL/GenBank/DDBJ whole genome shotgun (WGS) entry which is preliminary data.</text>
</comment>
<dbReference type="PANTHER" id="PTHR24345">
    <property type="entry name" value="SERINE/THREONINE-PROTEIN KINASE PLK"/>
    <property type="match status" value="1"/>
</dbReference>
<dbReference type="Gene3D" id="3.30.1120.30">
    <property type="entry name" value="POLO box domain"/>
    <property type="match status" value="2"/>
</dbReference>
<dbReference type="InterPro" id="IPR008271">
    <property type="entry name" value="Ser/Thr_kinase_AS"/>
</dbReference>
<dbReference type="EMBL" id="JAPFFF010000002">
    <property type="protein sequence ID" value="KAK8897545.1"/>
    <property type="molecule type" value="Genomic_DNA"/>
</dbReference>
<dbReference type="PROSITE" id="PS00108">
    <property type="entry name" value="PROTEIN_KINASE_ST"/>
    <property type="match status" value="1"/>
</dbReference>
<gene>
    <name evidence="9" type="ORF">M9Y10_015502</name>
</gene>
<dbReference type="SUPFAM" id="SSF82615">
    <property type="entry name" value="Polo-box domain"/>
    <property type="match status" value="2"/>
</dbReference>
<evidence type="ECO:0000313" key="10">
    <source>
        <dbReference type="Proteomes" id="UP001470230"/>
    </source>
</evidence>
<dbReference type="Gene3D" id="1.10.510.10">
    <property type="entry name" value="Transferase(Phosphotransferase) domain 1"/>
    <property type="match status" value="1"/>
</dbReference>
<accession>A0ABR2L5N4</accession>
<evidence type="ECO:0000256" key="7">
    <source>
        <dbReference type="SAM" id="MobiDB-lite"/>
    </source>
</evidence>
<dbReference type="Pfam" id="PF00069">
    <property type="entry name" value="Pkinase"/>
    <property type="match status" value="1"/>
</dbReference>
<keyword evidence="10" id="KW-1185">Reference proteome</keyword>
<dbReference type="PANTHER" id="PTHR24345:SF0">
    <property type="entry name" value="CELL CYCLE SERINE_THREONINE-PROTEIN KINASE CDC5_MSD2"/>
    <property type="match status" value="1"/>
</dbReference>
<organism evidence="9 10">
    <name type="scientific">Tritrichomonas musculus</name>
    <dbReference type="NCBI Taxonomy" id="1915356"/>
    <lineage>
        <taxon>Eukaryota</taxon>
        <taxon>Metamonada</taxon>
        <taxon>Parabasalia</taxon>
        <taxon>Tritrichomonadida</taxon>
        <taxon>Tritrichomonadidae</taxon>
        <taxon>Tritrichomonas</taxon>
    </lineage>
</organism>
<keyword evidence="3 6" id="KW-0547">Nucleotide-binding</keyword>
<evidence type="ECO:0000256" key="3">
    <source>
        <dbReference type="ARBA" id="ARBA00022741"/>
    </source>
</evidence>
<feature type="domain" description="Protein kinase" evidence="8">
    <location>
        <begin position="24"/>
        <end position="282"/>
    </location>
</feature>
<keyword evidence="4" id="KW-0418">Kinase</keyword>
<dbReference type="PROSITE" id="PS50011">
    <property type="entry name" value="PROTEIN_KINASE_DOM"/>
    <property type="match status" value="1"/>
</dbReference>
<sequence length="763" mass="85795">MTIQQFHVPLTIVFRGKDGKKDSFIRHEELGHGGFAYVYRVTQNNTNREYAIKVISKQFLNSKGKETFEKLKNEMKIQRALNHPNIVRSKIAFSDEFNYYIVLEYCPGKSIRDYLRKNEQGHLSESETRRILRDVISGLIYLHNKNIVHHDIKLENFIIGMNGKIKIADFGLSTILKDNDQKQYTICGTTNYFSPEMLKKEGCGFEADIWAIGVAAFIMLTGRPPFGNLKKEIIYENIKGGVYNFPSNIQLSFEAKSFIKSILRVDPIERPTAMNLLSHPFLTKFDTELIEFFKPAPTTQKVQSSDPVQSLYSNLPLNPSNPYQKAQPIIPTESYPKIDTGPPSQFYQKYISSAPSQSTQKGRSPTPSSIPTKIINPSQAPLQSSPKAPIPSQNTQKNISPTPIQSSQKVRSSTPSQSSSKVRSPTPSQSTQKVRSPTPSQSTQKVRSPTPSQSSQKVRSPTPSKTSQKVRSPTPSQSSQKVDVIRKHSNDKNVSGSPLSYNTAGSTAPRNVRSSSVSNFRVSRSGTQSDFNAGSNEKADTIRRSSSFSRKGSAVSTAKKAFTIPNYFVIKFCLHGEDVGYLLGNGTVGICFKSLSRIVMDPTETFAQYYRDHESSFEAINIASFMSKKTNRQKEKLLDKVNLVMRFARSLKKTRVSHDLPAYDADSSVPLSHVKYVVTRDDSFLFKLSDKNVQVNFNDHTKMIIFWNTRKATFVRSLTDKCCLLDLSDIANMKENSDERQKFKKAKLMIADLAKITQALNNH</sequence>
<feature type="region of interest" description="Disordered" evidence="7">
    <location>
        <begin position="353"/>
        <end position="550"/>
    </location>
</feature>
<evidence type="ECO:0000256" key="5">
    <source>
        <dbReference type="ARBA" id="ARBA00022840"/>
    </source>
</evidence>
<evidence type="ECO:0000256" key="6">
    <source>
        <dbReference type="PROSITE-ProRule" id="PRU10141"/>
    </source>
</evidence>
<dbReference type="InterPro" id="IPR017441">
    <property type="entry name" value="Protein_kinase_ATP_BS"/>
</dbReference>
<evidence type="ECO:0000256" key="1">
    <source>
        <dbReference type="ARBA" id="ARBA00022527"/>
    </source>
</evidence>
<feature type="compositionally biased region" description="Polar residues" evidence="7">
    <location>
        <begin position="353"/>
        <end position="481"/>
    </location>
</feature>
<evidence type="ECO:0000256" key="4">
    <source>
        <dbReference type="ARBA" id="ARBA00022777"/>
    </source>
</evidence>
<dbReference type="InterPro" id="IPR000719">
    <property type="entry name" value="Prot_kinase_dom"/>
</dbReference>